<dbReference type="Pfam" id="PF02732">
    <property type="entry name" value="ERCC4"/>
    <property type="match status" value="1"/>
</dbReference>
<keyword evidence="3" id="KW-0540">Nuclease</keyword>
<dbReference type="InterPro" id="IPR011335">
    <property type="entry name" value="Restrct_endonuc-II-like"/>
</dbReference>
<dbReference type="Gene3D" id="1.10.150.20">
    <property type="entry name" value="5' to 3' exonuclease, C-terminal subdomain"/>
    <property type="match status" value="1"/>
</dbReference>
<dbReference type="InterPro" id="IPR047520">
    <property type="entry name" value="XPF_nuclease"/>
</dbReference>
<keyword evidence="8" id="KW-0234">DNA repair</keyword>
<evidence type="ECO:0000313" key="13">
    <source>
        <dbReference type="EMBL" id="KAJ9583016.1"/>
    </source>
</evidence>
<evidence type="ECO:0000256" key="11">
    <source>
        <dbReference type="SAM" id="MobiDB-lite"/>
    </source>
</evidence>
<dbReference type="PANTHER" id="PTHR10150">
    <property type="entry name" value="DNA REPAIR ENDONUCLEASE XPF"/>
    <property type="match status" value="1"/>
</dbReference>
<dbReference type="SUPFAM" id="SSF47781">
    <property type="entry name" value="RuvA domain 2-like"/>
    <property type="match status" value="1"/>
</dbReference>
<dbReference type="GO" id="GO:0000110">
    <property type="term" value="C:nucleotide-excision repair factor 1 complex"/>
    <property type="evidence" value="ECO:0007669"/>
    <property type="project" value="TreeGrafter"/>
</dbReference>
<dbReference type="GO" id="GO:1901255">
    <property type="term" value="P:nucleotide-excision repair involved in interstrand cross-link repair"/>
    <property type="evidence" value="ECO:0007669"/>
    <property type="project" value="TreeGrafter"/>
</dbReference>
<feature type="region of interest" description="Disordered" evidence="11">
    <location>
        <begin position="330"/>
        <end position="360"/>
    </location>
</feature>
<comment type="subcellular location">
    <subcellularLocation>
        <location evidence="1">Nucleus</location>
    </subcellularLocation>
</comment>
<evidence type="ECO:0000256" key="8">
    <source>
        <dbReference type="ARBA" id="ARBA00023204"/>
    </source>
</evidence>
<dbReference type="InterPro" id="IPR006166">
    <property type="entry name" value="ERCC4_domain"/>
</dbReference>
<feature type="non-terminal residue" evidence="13">
    <location>
        <position position="787"/>
    </location>
</feature>
<keyword evidence="5" id="KW-0227">DNA damage</keyword>
<dbReference type="GO" id="GO:0003684">
    <property type="term" value="F:damaged DNA binding"/>
    <property type="evidence" value="ECO:0007669"/>
    <property type="project" value="TreeGrafter"/>
</dbReference>
<proteinExistence type="inferred from homology"/>
<evidence type="ECO:0000256" key="1">
    <source>
        <dbReference type="ARBA" id="ARBA00004123"/>
    </source>
</evidence>
<feature type="compositionally biased region" description="Basic residues" evidence="11">
    <location>
        <begin position="771"/>
        <end position="787"/>
    </location>
</feature>
<evidence type="ECO:0000256" key="5">
    <source>
        <dbReference type="ARBA" id="ARBA00022763"/>
    </source>
</evidence>
<feature type="domain" description="ERCC4" evidence="12">
    <location>
        <begin position="535"/>
        <end position="615"/>
    </location>
</feature>
<feature type="region of interest" description="Disordered" evidence="11">
    <location>
        <begin position="768"/>
        <end position="787"/>
    </location>
</feature>
<evidence type="ECO:0000313" key="14">
    <source>
        <dbReference type="Proteomes" id="UP001233999"/>
    </source>
</evidence>
<dbReference type="PANTHER" id="PTHR10150:SF0">
    <property type="entry name" value="DNA REPAIR ENDONUCLEASE XPF"/>
    <property type="match status" value="1"/>
</dbReference>
<feature type="region of interest" description="Disordered" evidence="11">
    <location>
        <begin position="491"/>
        <end position="531"/>
    </location>
</feature>
<evidence type="ECO:0000256" key="3">
    <source>
        <dbReference type="ARBA" id="ARBA00022722"/>
    </source>
</evidence>
<comment type="similarity">
    <text evidence="2">Belongs to the XPF family.</text>
</comment>
<reference evidence="13" key="1">
    <citation type="journal article" date="2023" name="IScience">
        <title>Live-bearing cockroach genome reveals convergent evolutionary mechanisms linked to viviparity in insects and beyond.</title>
        <authorList>
            <person name="Fouks B."/>
            <person name="Harrison M.C."/>
            <person name="Mikhailova A.A."/>
            <person name="Marchal E."/>
            <person name="English S."/>
            <person name="Carruthers M."/>
            <person name="Jennings E.C."/>
            <person name="Chiamaka E.L."/>
            <person name="Frigard R.A."/>
            <person name="Pippel M."/>
            <person name="Attardo G.M."/>
            <person name="Benoit J.B."/>
            <person name="Bornberg-Bauer E."/>
            <person name="Tobe S.S."/>
        </authorList>
    </citation>
    <scope>NUCLEOTIDE SEQUENCE</scope>
    <source>
        <strain evidence="13">Stay&amp;Tobe</strain>
    </source>
</reference>
<evidence type="ECO:0000259" key="12">
    <source>
        <dbReference type="SMART" id="SM00891"/>
    </source>
</evidence>
<dbReference type="GO" id="GO:0003697">
    <property type="term" value="F:single-stranded DNA binding"/>
    <property type="evidence" value="ECO:0007669"/>
    <property type="project" value="TreeGrafter"/>
</dbReference>
<feature type="compositionally biased region" description="Polar residues" evidence="11">
    <location>
        <begin position="509"/>
        <end position="521"/>
    </location>
</feature>
<dbReference type="EMBL" id="JASPKZ010007691">
    <property type="protein sequence ID" value="KAJ9583016.1"/>
    <property type="molecule type" value="Genomic_DNA"/>
</dbReference>
<gene>
    <name evidence="13" type="ORF">L9F63_022632</name>
</gene>
<evidence type="ECO:0000256" key="2">
    <source>
        <dbReference type="ARBA" id="ARBA00010015"/>
    </source>
</evidence>
<dbReference type="SMART" id="SM00891">
    <property type="entry name" value="ERCC4"/>
    <property type="match status" value="1"/>
</dbReference>
<dbReference type="SUPFAM" id="SSF52980">
    <property type="entry name" value="Restriction endonuclease-like"/>
    <property type="match status" value="1"/>
</dbReference>
<reference evidence="13" key="2">
    <citation type="submission" date="2023-05" db="EMBL/GenBank/DDBJ databases">
        <authorList>
            <person name="Fouks B."/>
        </authorList>
    </citation>
    <scope>NUCLEOTIDE SEQUENCE</scope>
    <source>
        <strain evidence="13">Stay&amp;Tobe</strain>
        <tissue evidence="13">Testes</tissue>
    </source>
</reference>
<dbReference type="GO" id="GO:0000014">
    <property type="term" value="F:single-stranded DNA endodeoxyribonuclease activity"/>
    <property type="evidence" value="ECO:0007669"/>
    <property type="project" value="TreeGrafter"/>
</dbReference>
<keyword evidence="7" id="KW-0238">DNA-binding</keyword>
<dbReference type="GO" id="GO:0000712">
    <property type="term" value="P:resolution of meiotic recombination intermediates"/>
    <property type="evidence" value="ECO:0007669"/>
    <property type="project" value="TreeGrafter"/>
</dbReference>
<organism evidence="13 14">
    <name type="scientific">Diploptera punctata</name>
    <name type="common">Pacific beetle cockroach</name>
    <dbReference type="NCBI Taxonomy" id="6984"/>
    <lineage>
        <taxon>Eukaryota</taxon>
        <taxon>Metazoa</taxon>
        <taxon>Ecdysozoa</taxon>
        <taxon>Arthropoda</taxon>
        <taxon>Hexapoda</taxon>
        <taxon>Insecta</taxon>
        <taxon>Pterygota</taxon>
        <taxon>Neoptera</taxon>
        <taxon>Polyneoptera</taxon>
        <taxon>Dictyoptera</taxon>
        <taxon>Blattodea</taxon>
        <taxon>Blaberoidea</taxon>
        <taxon>Blaberidae</taxon>
        <taxon>Diplopterinae</taxon>
        <taxon>Diploptera</taxon>
    </lineage>
</organism>
<evidence type="ECO:0000256" key="10">
    <source>
        <dbReference type="ARBA" id="ARBA00072370"/>
    </source>
</evidence>
<dbReference type="GO" id="GO:0000724">
    <property type="term" value="P:double-strand break repair via homologous recombination"/>
    <property type="evidence" value="ECO:0007669"/>
    <property type="project" value="TreeGrafter"/>
</dbReference>
<protein>
    <recommendedName>
        <fullName evidence="10">DNA repair endonuclease XPF</fullName>
    </recommendedName>
</protein>
<dbReference type="Gene3D" id="3.40.50.10130">
    <property type="match status" value="1"/>
</dbReference>
<sequence>TGFIKAFSTSPQGFTVGFAQLNHIMKTLFVKNVYLWPRFHATVKGTLDKFQPQVIELNVPLTKEMQDIQSAVLELMNFAVKEIKQSHVLLDTGEITVENAITKSFHKILQLQLDPFWHQLSTCTKQLVADLRTFRLVLKYLTQYECVTFYAFVNSLQSAGCAMRSSGWQLLDSANTLFNLSRKRVFGKTVRSVETGIEPEVNPKWEVLSEVLNDIHTLIKYCVENDPTFNKKVLILVEDSKTCNQLKQYLTIGAKEMLAQLYKKTIHSSSRSHVAEKVIESVKEDSAPVEESVTSVSALVKEETIDDPNDDEYKDNYILSQKVETELKDIEHSAETKVVGSEQTENKEEEDSASSSQKTGIKAEASYQEFLETTIVDNLEEKGYEENLNDATLTNWPVILLQTFNKHGDPLALHRTLNEVEPWFVILYNSDPSVYEHSPVYQNNNPRIKLHVYFLVYGGSVEEQAFLTALRREKEAFDFLIKEKATMVVPEDQDGKSEDCVQLSRDQSRPNLTVGQSSSSRKGGKEDATKKKTPTVIVDMREFGSDLPSLIHRRGIEVEPVTLQVGDYILTPELCVERKSVSDLIGSLNSGRLYNQALAMTRYYSKPVLLIEFDHNKPFALQGSYYVSRDIESKDVIGKLQLLTLHFPKLKIVWSPSPYSTAQLFEEMKQGRDEPNAAAAAEIGVDQNDGEYLEKWNVAIHDFVTKLPGVTTKNQHSLLLKGQSLDHLLTLSLDEIAELVNNRNEAQSLYDSLHKVYQLQEDLTSGYKGIGKGRGKKRPPLRKQKIL</sequence>
<name>A0AAD8EAN3_DIPPU</name>
<evidence type="ECO:0000256" key="4">
    <source>
        <dbReference type="ARBA" id="ARBA00022759"/>
    </source>
</evidence>
<dbReference type="InterPro" id="IPR010994">
    <property type="entry name" value="RuvA_2-like"/>
</dbReference>
<keyword evidence="6" id="KW-0378">Hydrolase</keyword>
<keyword evidence="9" id="KW-0539">Nucleus</keyword>
<dbReference type="CDD" id="cd20078">
    <property type="entry name" value="XPF_nuclease_XPF_euk"/>
    <property type="match status" value="1"/>
</dbReference>
<keyword evidence="4" id="KW-0255">Endonuclease</keyword>
<evidence type="ECO:0000256" key="7">
    <source>
        <dbReference type="ARBA" id="ARBA00023125"/>
    </source>
</evidence>
<dbReference type="AlphaFoldDB" id="A0AAD8EAN3"/>
<comment type="caution">
    <text evidence="13">The sequence shown here is derived from an EMBL/GenBank/DDBJ whole genome shotgun (WGS) entry which is preliminary data.</text>
</comment>
<keyword evidence="14" id="KW-1185">Reference proteome</keyword>
<dbReference type="FunFam" id="3.40.50.10130:FF:000002">
    <property type="entry name" value="DNA repair endonuclease XPF"/>
    <property type="match status" value="1"/>
</dbReference>
<evidence type="ECO:0000256" key="9">
    <source>
        <dbReference type="ARBA" id="ARBA00023242"/>
    </source>
</evidence>
<evidence type="ECO:0000256" key="6">
    <source>
        <dbReference type="ARBA" id="ARBA00022801"/>
    </source>
</evidence>
<accession>A0AAD8EAN3</accession>
<dbReference type="Proteomes" id="UP001233999">
    <property type="component" value="Unassembled WGS sequence"/>
</dbReference>